<evidence type="ECO:0000256" key="1">
    <source>
        <dbReference type="SAM" id="MobiDB-lite"/>
    </source>
</evidence>
<comment type="caution">
    <text evidence="2">The sequence shown here is derived from an EMBL/GenBank/DDBJ whole genome shotgun (WGS) entry which is preliminary data.</text>
</comment>
<evidence type="ECO:0000313" key="3">
    <source>
        <dbReference type="Proteomes" id="UP000295703"/>
    </source>
</evidence>
<name>A0A4R8PY68_COLTR</name>
<organism evidence="2 3">
    <name type="scientific">Colletotrichum trifolii</name>
    <dbReference type="NCBI Taxonomy" id="5466"/>
    <lineage>
        <taxon>Eukaryota</taxon>
        <taxon>Fungi</taxon>
        <taxon>Dikarya</taxon>
        <taxon>Ascomycota</taxon>
        <taxon>Pezizomycotina</taxon>
        <taxon>Sordariomycetes</taxon>
        <taxon>Hypocreomycetidae</taxon>
        <taxon>Glomerellales</taxon>
        <taxon>Glomerellaceae</taxon>
        <taxon>Colletotrichum</taxon>
        <taxon>Colletotrichum orbiculare species complex</taxon>
    </lineage>
</organism>
<feature type="region of interest" description="Disordered" evidence="1">
    <location>
        <begin position="27"/>
        <end position="67"/>
    </location>
</feature>
<protein>
    <submittedName>
        <fullName evidence="2">Uncharacterized protein</fullName>
    </submittedName>
</protein>
<gene>
    <name evidence="2" type="ORF">CTRI78_v011957</name>
</gene>
<accession>A0A4R8PY68</accession>
<dbReference type="Proteomes" id="UP000295703">
    <property type="component" value="Unassembled WGS sequence"/>
</dbReference>
<evidence type="ECO:0000313" key="2">
    <source>
        <dbReference type="EMBL" id="TDZ29256.1"/>
    </source>
</evidence>
<proteinExistence type="predicted"/>
<dbReference type="AlphaFoldDB" id="A0A4R8PY68"/>
<dbReference type="EMBL" id="RYZW01000966">
    <property type="protein sequence ID" value="TDZ29256.1"/>
    <property type="molecule type" value="Genomic_DNA"/>
</dbReference>
<feature type="compositionally biased region" description="Polar residues" evidence="1">
    <location>
        <begin position="27"/>
        <end position="36"/>
    </location>
</feature>
<keyword evidence="3" id="KW-1185">Reference proteome</keyword>
<sequence>MAQHGTAWHSMACEPVSWFLCTSSESSAGLETCSPNEPTPVSADWPHHRTGSYSACPPSDDGSTNLF</sequence>
<reference evidence="2 3" key="1">
    <citation type="submission" date="2018-12" db="EMBL/GenBank/DDBJ databases">
        <title>Genome sequence and assembly of Colletotrichum trifolii.</title>
        <authorList>
            <person name="Gan P."/>
            <person name="Shirasu K."/>
        </authorList>
    </citation>
    <scope>NUCLEOTIDE SEQUENCE [LARGE SCALE GENOMIC DNA]</scope>
    <source>
        <strain evidence="2 3">543-2</strain>
    </source>
</reference>